<evidence type="ECO:0000256" key="7">
    <source>
        <dbReference type="ARBA" id="ARBA00023027"/>
    </source>
</evidence>
<evidence type="ECO:0000313" key="11">
    <source>
        <dbReference type="EnsemblPlants" id="TraesCS4A02G212200.1"/>
    </source>
</evidence>
<evidence type="ECO:0000256" key="5">
    <source>
        <dbReference type="ARBA" id="ARBA00022827"/>
    </source>
</evidence>
<keyword evidence="3" id="KW-0285">Flavoprotein</keyword>
<keyword evidence="4" id="KW-0999">Mitochondrion inner membrane</keyword>
<comment type="similarity">
    <text evidence="2">Belongs to the NADH dehydrogenase family.</text>
</comment>
<comment type="catalytic activity">
    <reaction evidence="8">
        <text>a ubiquinone + NADH + H(+) = a ubiquinol + NAD(+)</text>
        <dbReference type="Rhea" id="RHEA:23152"/>
        <dbReference type="Rhea" id="RHEA-COMP:9565"/>
        <dbReference type="Rhea" id="RHEA-COMP:9566"/>
        <dbReference type="ChEBI" id="CHEBI:15378"/>
        <dbReference type="ChEBI" id="CHEBI:16389"/>
        <dbReference type="ChEBI" id="CHEBI:17976"/>
        <dbReference type="ChEBI" id="CHEBI:57540"/>
        <dbReference type="ChEBI" id="CHEBI:57945"/>
    </reaction>
</comment>
<evidence type="ECO:0000256" key="1">
    <source>
        <dbReference type="ARBA" id="ARBA00004637"/>
    </source>
</evidence>
<sequence length="293" mass="32032">MRARRRPAREGRRSNRSSAMDRSLREKEKMREREGRRGRRKREERGEGGAALTDGSRGGAEDGGLSGCATTGGSQASSGRCYLFLAAQQVAVLGEQGSIGSTGWGGGLPNSDCASSSLPRHHPGQLSTNPTAPASDANTTRLYSNQTCEYLPECFKIDLMIHYRSAVGTNLDGNGDLMVDYDYLVLALGVTVNTFNTPGVMEHCHFLKVVEDAQKIRKSVIDCFEKASLPNLSEEEKRKILHFVIIGGGPTGVEFAVELHDFLVKDLVKLYPAIEENSQLLLALRLFLLFIAQ</sequence>
<dbReference type="GO" id="GO:0003954">
    <property type="term" value="F:NADH dehydrogenase activity"/>
    <property type="evidence" value="ECO:0007669"/>
    <property type="project" value="InterPro"/>
</dbReference>
<protein>
    <recommendedName>
        <fullName evidence="10">FAD/NAD(P)-binding domain-containing protein</fullName>
    </recommendedName>
</protein>
<dbReference type="InterPro" id="IPR023753">
    <property type="entry name" value="FAD/NAD-binding_dom"/>
</dbReference>
<dbReference type="SUPFAM" id="SSF51905">
    <property type="entry name" value="FAD/NAD(P)-binding domain"/>
    <property type="match status" value="1"/>
</dbReference>
<reference evidence="11" key="2">
    <citation type="submission" date="2018-10" db="UniProtKB">
        <authorList>
            <consortium name="EnsemblPlants"/>
        </authorList>
    </citation>
    <scope>IDENTIFICATION</scope>
</reference>
<feature type="compositionally biased region" description="Gly residues" evidence="9">
    <location>
        <begin position="56"/>
        <end position="66"/>
    </location>
</feature>
<dbReference type="InterPro" id="IPR045024">
    <property type="entry name" value="NDH-2"/>
</dbReference>
<evidence type="ECO:0000256" key="3">
    <source>
        <dbReference type="ARBA" id="ARBA00022630"/>
    </source>
</evidence>
<feature type="region of interest" description="Disordered" evidence="9">
    <location>
        <begin position="1"/>
        <end position="71"/>
    </location>
</feature>
<keyword evidence="6" id="KW-0560">Oxidoreductase</keyword>
<accession>A0A3B6HYU6</accession>
<dbReference type="STRING" id="4565.A0A3B6HYU6"/>
<dbReference type="OrthoDB" id="1706261at2759"/>
<dbReference type="EnsemblPlants" id="TraesCS4A02G212200.1">
    <property type="protein sequence ID" value="TraesCS4A02G212200.1"/>
    <property type="gene ID" value="TraesCS4A02G212200"/>
</dbReference>
<keyword evidence="4" id="KW-0496">Mitochondrion</keyword>
<evidence type="ECO:0000256" key="2">
    <source>
        <dbReference type="ARBA" id="ARBA00005272"/>
    </source>
</evidence>
<evidence type="ECO:0000259" key="10">
    <source>
        <dbReference type="Pfam" id="PF07992"/>
    </source>
</evidence>
<dbReference type="GO" id="GO:0005743">
    <property type="term" value="C:mitochondrial inner membrane"/>
    <property type="evidence" value="ECO:0007669"/>
    <property type="project" value="UniProtKB-SubCell"/>
</dbReference>
<dbReference type="SMR" id="A0A3B6HYU6"/>
<dbReference type="Gene3D" id="3.50.50.100">
    <property type="match status" value="1"/>
</dbReference>
<keyword evidence="7" id="KW-0520">NAD</keyword>
<dbReference type="Gramene" id="TraesPARA_EIv1.0_1253570.1">
    <property type="protein sequence ID" value="TraesPARA_EIv1.0_1253570.1.CDS"/>
    <property type="gene ID" value="TraesPARA_EIv1.0_1253570"/>
</dbReference>
<evidence type="ECO:0000256" key="4">
    <source>
        <dbReference type="ARBA" id="ARBA00022792"/>
    </source>
</evidence>
<dbReference type="PANTHER" id="PTHR43706">
    <property type="entry name" value="NADH DEHYDROGENASE"/>
    <property type="match status" value="1"/>
</dbReference>
<dbReference type="Gramene" id="TraesCLE_scaffold_033820_01G000300.1">
    <property type="protein sequence ID" value="TraesCLE_scaffold_033820_01G000300.1"/>
    <property type="gene ID" value="TraesCLE_scaffold_033820_01G000300"/>
</dbReference>
<keyword evidence="4" id="KW-0472">Membrane</keyword>
<evidence type="ECO:0000313" key="12">
    <source>
        <dbReference type="Proteomes" id="UP000019116"/>
    </source>
</evidence>
<dbReference type="Gramene" id="TraesROB_scaffold_095341_01G000100.1">
    <property type="protein sequence ID" value="TraesROB_scaffold_095341_01G000100.1"/>
    <property type="gene ID" value="TraesROB_scaffold_095341_01G000100"/>
</dbReference>
<dbReference type="Gramene" id="TraesCS4A02G212200.1">
    <property type="protein sequence ID" value="TraesCS4A02G212200.1"/>
    <property type="gene ID" value="TraesCS4A02G212200"/>
</dbReference>
<feature type="region of interest" description="Disordered" evidence="9">
    <location>
        <begin position="110"/>
        <end position="137"/>
    </location>
</feature>
<evidence type="ECO:0000256" key="6">
    <source>
        <dbReference type="ARBA" id="ARBA00023002"/>
    </source>
</evidence>
<dbReference type="Proteomes" id="UP000019116">
    <property type="component" value="Chromosome 4A"/>
</dbReference>
<feature type="domain" description="FAD/NAD(P)-binding" evidence="10">
    <location>
        <begin position="104"/>
        <end position="264"/>
    </location>
</feature>
<dbReference type="GO" id="GO:0016491">
    <property type="term" value="F:oxidoreductase activity"/>
    <property type="evidence" value="ECO:0000318"/>
    <property type="project" value="GO_Central"/>
</dbReference>
<evidence type="ECO:0000256" key="8">
    <source>
        <dbReference type="ARBA" id="ARBA00049010"/>
    </source>
</evidence>
<dbReference type="AlphaFoldDB" id="A0A3B6HYU6"/>
<dbReference type="Pfam" id="PF07992">
    <property type="entry name" value="Pyr_redox_2"/>
    <property type="match status" value="1"/>
</dbReference>
<organism evidence="11">
    <name type="scientific">Triticum aestivum</name>
    <name type="common">Wheat</name>
    <dbReference type="NCBI Taxonomy" id="4565"/>
    <lineage>
        <taxon>Eukaryota</taxon>
        <taxon>Viridiplantae</taxon>
        <taxon>Streptophyta</taxon>
        <taxon>Embryophyta</taxon>
        <taxon>Tracheophyta</taxon>
        <taxon>Spermatophyta</taxon>
        <taxon>Magnoliopsida</taxon>
        <taxon>Liliopsida</taxon>
        <taxon>Poales</taxon>
        <taxon>Poaceae</taxon>
        <taxon>BOP clade</taxon>
        <taxon>Pooideae</taxon>
        <taxon>Triticodae</taxon>
        <taxon>Triticeae</taxon>
        <taxon>Triticinae</taxon>
        <taxon>Triticum</taxon>
    </lineage>
</organism>
<dbReference type="GO" id="GO:0005739">
    <property type="term" value="C:mitochondrion"/>
    <property type="evidence" value="ECO:0000318"/>
    <property type="project" value="GO_Central"/>
</dbReference>
<comment type="subcellular location">
    <subcellularLocation>
        <location evidence="1">Mitochondrion inner membrane</location>
        <topology evidence="1">Peripheral membrane protein</topology>
    </subcellularLocation>
</comment>
<feature type="compositionally biased region" description="Basic and acidic residues" evidence="9">
    <location>
        <begin position="22"/>
        <end position="47"/>
    </location>
</feature>
<dbReference type="Gramene" id="TraesCAD_scaffold_134066_01G000100.1">
    <property type="protein sequence ID" value="TraesCAD_scaffold_134066_01G000100.1"/>
    <property type="gene ID" value="TraesCAD_scaffold_134066_01G000100"/>
</dbReference>
<feature type="compositionally biased region" description="Polar residues" evidence="9">
    <location>
        <begin position="125"/>
        <end position="137"/>
    </location>
</feature>
<name>A0A3B6HYU6_WHEAT</name>
<dbReference type="InterPro" id="IPR036188">
    <property type="entry name" value="FAD/NAD-bd_sf"/>
</dbReference>
<reference evidence="11" key="1">
    <citation type="submission" date="2018-08" db="EMBL/GenBank/DDBJ databases">
        <authorList>
            <person name="Rossello M."/>
        </authorList>
    </citation>
    <scope>NUCLEOTIDE SEQUENCE [LARGE SCALE GENOMIC DNA]</scope>
    <source>
        <strain evidence="11">cv. Chinese Spring</strain>
    </source>
</reference>
<proteinExistence type="inferred from homology"/>
<dbReference type="Gramene" id="TraesWEE_scaffold_083988_01G000100.1">
    <property type="protein sequence ID" value="TraesWEE_scaffold_083988_01G000100.1"/>
    <property type="gene ID" value="TraesWEE_scaffold_083988_01G000100"/>
</dbReference>
<keyword evidence="12" id="KW-1185">Reference proteome</keyword>
<keyword evidence="5" id="KW-0274">FAD</keyword>
<evidence type="ECO:0000256" key="9">
    <source>
        <dbReference type="SAM" id="MobiDB-lite"/>
    </source>
</evidence>
<dbReference type="PANTHER" id="PTHR43706:SF3">
    <property type="entry name" value="EXTERNAL ALTERNATIVE NAD(P)H-UBIQUINONE OXIDOREDUCTASE B1, MITOCHONDRIAL"/>
    <property type="match status" value="1"/>
</dbReference>